<dbReference type="Gene3D" id="1.20.1260.10">
    <property type="match status" value="1"/>
</dbReference>
<comment type="caution">
    <text evidence="2">The sequence shown here is derived from an EMBL/GenBank/DDBJ whole genome shotgun (WGS) entry which is preliminary data.</text>
</comment>
<dbReference type="Proteomes" id="UP000050360">
    <property type="component" value="Unassembled WGS sequence"/>
</dbReference>
<dbReference type="PANTHER" id="PTHR43339">
    <property type="entry name" value="RUBRERYTHRIN-RELATED"/>
    <property type="match status" value="1"/>
</dbReference>
<dbReference type="GO" id="GO:0016491">
    <property type="term" value="F:oxidoreductase activity"/>
    <property type="evidence" value="ECO:0007669"/>
    <property type="project" value="InterPro"/>
</dbReference>
<sequence>MELISENKIGIVKGTVMEEAAENSFKGETGEVGLYLAMAKQAQREGYPEIGVVLEKIAFEEAWHAAGYAELAGKISISTKENLQRMLKGEEGANKFKRESALKSKEAGIDEAHDFFDVSARDEARHTRALQGMFDRYF</sequence>
<protein>
    <submittedName>
        <fullName evidence="2">Rubrerythrin</fullName>
    </submittedName>
</protein>
<dbReference type="SUPFAM" id="SSF47240">
    <property type="entry name" value="Ferritin-like"/>
    <property type="match status" value="1"/>
</dbReference>
<evidence type="ECO:0000259" key="1">
    <source>
        <dbReference type="PROSITE" id="PS50905"/>
    </source>
</evidence>
<evidence type="ECO:0000313" key="2">
    <source>
        <dbReference type="EMBL" id="KPQ43492.1"/>
    </source>
</evidence>
<organism evidence="2 3">
    <name type="scientific">Candidatus Methanoperedens nitratireducens</name>
    <dbReference type="NCBI Taxonomy" id="1392998"/>
    <lineage>
        <taxon>Archaea</taxon>
        <taxon>Methanobacteriati</taxon>
        <taxon>Methanobacteriota</taxon>
        <taxon>Stenosarchaea group</taxon>
        <taxon>Methanomicrobia</taxon>
        <taxon>Methanosarcinales</taxon>
        <taxon>ANME-2 cluster</taxon>
        <taxon>Candidatus Methanoperedentaceae</taxon>
        <taxon>Candidatus Methanoperedens</taxon>
    </lineage>
</organism>
<dbReference type="InterPro" id="IPR045236">
    <property type="entry name" value="RevRr_diiron-bd_dom"/>
</dbReference>
<dbReference type="InterPro" id="IPR012347">
    <property type="entry name" value="Ferritin-like"/>
</dbReference>
<dbReference type="CDD" id="cd01046">
    <property type="entry name" value="Rubrerythrin_like"/>
    <property type="match status" value="1"/>
</dbReference>
<proteinExistence type="predicted"/>
<dbReference type="InterPro" id="IPR003251">
    <property type="entry name" value="Rr_diiron-bd_dom"/>
</dbReference>
<reference evidence="2 3" key="1">
    <citation type="submission" date="2015-09" db="EMBL/GenBank/DDBJ databases">
        <title>A metagenomics-based metabolic model of nitrate-dependent anaerobic oxidation of methane by Methanoperedens-like archaea.</title>
        <authorList>
            <person name="Arshad A."/>
            <person name="Speth D.R."/>
            <person name="De Graaf R.M."/>
            <person name="Op Den Camp H.J."/>
            <person name="Jetten M.S."/>
            <person name="Welte C.U."/>
        </authorList>
    </citation>
    <scope>NUCLEOTIDE SEQUENCE [LARGE SCALE GENOMIC DNA]</scope>
</reference>
<dbReference type="Pfam" id="PF02915">
    <property type="entry name" value="Rubrerythrin"/>
    <property type="match status" value="1"/>
</dbReference>
<dbReference type="EMBL" id="LKCM01000140">
    <property type="protein sequence ID" value="KPQ43492.1"/>
    <property type="molecule type" value="Genomic_DNA"/>
</dbReference>
<dbReference type="GO" id="GO:0005506">
    <property type="term" value="F:iron ion binding"/>
    <property type="evidence" value="ECO:0007669"/>
    <property type="project" value="InterPro"/>
</dbReference>
<accession>A0A0P8E008</accession>
<dbReference type="AlphaFoldDB" id="A0A0P8E008"/>
<gene>
    <name evidence="2" type="ORF">MPEBLZ_01958</name>
</gene>
<dbReference type="PATRIC" id="fig|1719120.3.peg.2135"/>
<name>A0A0P8E008_9EURY</name>
<dbReference type="PROSITE" id="PS50905">
    <property type="entry name" value="FERRITIN_LIKE"/>
    <property type="match status" value="1"/>
</dbReference>
<dbReference type="InterPro" id="IPR009040">
    <property type="entry name" value="Ferritin-like_diiron"/>
</dbReference>
<dbReference type="PANTHER" id="PTHR43339:SF1">
    <property type="entry name" value="RUBRERYTHRIN"/>
    <property type="match status" value="1"/>
</dbReference>
<evidence type="ECO:0000313" key="3">
    <source>
        <dbReference type="Proteomes" id="UP000050360"/>
    </source>
</evidence>
<feature type="domain" description="Ferritin-like diiron" evidence="1">
    <location>
        <begin position="11"/>
        <end position="138"/>
    </location>
</feature>
<dbReference type="InterPro" id="IPR052773">
    <property type="entry name" value="Anaerobic_Peroxidase-Rel"/>
</dbReference>
<dbReference type="InterPro" id="IPR009078">
    <property type="entry name" value="Ferritin-like_SF"/>
</dbReference>